<feature type="compositionally biased region" description="Low complexity" evidence="5">
    <location>
        <begin position="162"/>
        <end position="181"/>
    </location>
</feature>
<comment type="similarity">
    <text evidence="2">Belongs to the SLX9 family.</text>
</comment>
<dbReference type="AlphaFoldDB" id="A0A0M9VVA1"/>
<evidence type="ECO:0000256" key="3">
    <source>
        <dbReference type="ARBA" id="ARBA00021321"/>
    </source>
</evidence>
<dbReference type="GO" id="GO:0030686">
    <property type="term" value="C:90S preribosome"/>
    <property type="evidence" value="ECO:0007669"/>
    <property type="project" value="InterPro"/>
</dbReference>
<keyword evidence="7" id="KW-1185">Reference proteome</keyword>
<sequence>MAPLRPSARDLRAQRIAGDLPSYAPAKTFRPSAATSDAFLSTKQDRRLIKRSSFVSRVTASNPRGGGGVSKKRSRGKGGANSTSASTSKSSSTYKSGSSADSMLEGLADALPELAADEAAAPDGRVQHRSLRSRKGALRRKERIVRGEMERFGASMARLAEARQQGQRSQRSQQGQQGAGEALRHTNANAKMDAGAGIGRNAAADADAGAEDAQRAGRWAALRGFISSTMKQNPAFEK</sequence>
<comment type="caution">
    <text evidence="6">The sequence shown here is derived from an EMBL/GenBank/DDBJ whole genome shotgun (WGS) entry which is preliminary data.</text>
</comment>
<feature type="region of interest" description="Disordered" evidence="5">
    <location>
        <begin position="155"/>
        <end position="195"/>
    </location>
</feature>
<dbReference type="GO" id="GO:0000462">
    <property type="term" value="P:maturation of SSU-rRNA from tricistronic rRNA transcript (SSU-rRNA, 5.8S rRNA, LSU-rRNA)"/>
    <property type="evidence" value="ECO:0007669"/>
    <property type="project" value="InterPro"/>
</dbReference>
<dbReference type="Pfam" id="PF15341">
    <property type="entry name" value="SLX9"/>
    <property type="match status" value="1"/>
</dbReference>
<feature type="compositionally biased region" description="Low complexity" evidence="5">
    <location>
        <begin position="115"/>
        <end position="124"/>
    </location>
</feature>
<dbReference type="GO" id="GO:0005730">
    <property type="term" value="C:nucleolus"/>
    <property type="evidence" value="ECO:0007669"/>
    <property type="project" value="UniProtKB-SubCell"/>
</dbReference>
<evidence type="ECO:0000256" key="4">
    <source>
        <dbReference type="ARBA" id="ARBA00023242"/>
    </source>
</evidence>
<evidence type="ECO:0000256" key="1">
    <source>
        <dbReference type="ARBA" id="ARBA00004604"/>
    </source>
</evidence>
<reference evidence="6 7" key="1">
    <citation type="submission" date="2015-07" db="EMBL/GenBank/DDBJ databases">
        <title>The genome of the fungus Escovopsis weberi, a specialized disease agent of ant agriculture.</title>
        <authorList>
            <person name="de Man T.J."/>
            <person name="Stajich J.E."/>
            <person name="Kubicek C.P."/>
            <person name="Chenthamara K."/>
            <person name="Atanasova L."/>
            <person name="Druzhinina I.S."/>
            <person name="Birnbaum S."/>
            <person name="Barribeau S.M."/>
            <person name="Teiling C."/>
            <person name="Suen G."/>
            <person name="Currie C."/>
            <person name="Gerardo N.M."/>
        </authorList>
    </citation>
    <scope>NUCLEOTIDE SEQUENCE [LARGE SCALE GENOMIC DNA]</scope>
</reference>
<feature type="region of interest" description="Disordered" evidence="5">
    <location>
        <begin position="1"/>
        <end position="100"/>
    </location>
</feature>
<dbReference type="InterPro" id="IPR028160">
    <property type="entry name" value="Slx9-like"/>
</dbReference>
<dbReference type="EMBL" id="LGSR01000013">
    <property type="protein sequence ID" value="KOS20705.1"/>
    <property type="molecule type" value="Genomic_DNA"/>
</dbReference>
<feature type="compositionally biased region" description="Polar residues" evidence="5">
    <location>
        <begin position="53"/>
        <end position="62"/>
    </location>
</feature>
<name>A0A0M9VVA1_ESCWE</name>
<dbReference type="OrthoDB" id="5429132at2759"/>
<feature type="compositionally biased region" description="Basic residues" evidence="5">
    <location>
        <begin position="127"/>
        <end position="142"/>
    </location>
</feature>
<evidence type="ECO:0000313" key="7">
    <source>
        <dbReference type="Proteomes" id="UP000053831"/>
    </source>
</evidence>
<dbReference type="GO" id="GO:0030688">
    <property type="term" value="C:preribosome, small subunit precursor"/>
    <property type="evidence" value="ECO:0007669"/>
    <property type="project" value="InterPro"/>
</dbReference>
<evidence type="ECO:0000313" key="6">
    <source>
        <dbReference type="EMBL" id="KOS20705.1"/>
    </source>
</evidence>
<evidence type="ECO:0000256" key="2">
    <source>
        <dbReference type="ARBA" id="ARBA00011022"/>
    </source>
</evidence>
<dbReference type="Proteomes" id="UP000053831">
    <property type="component" value="Unassembled WGS sequence"/>
</dbReference>
<proteinExistence type="inferred from homology"/>
<protein>
    <recommendedName>
        <fullName evidence="3">Ribosome biogenesis protein SLX9</fullName>
    </recommendedName>
</protein>
<feature type="compositionally biased region" description="Polar residues" evidence="5">
    <location>
        <begin position="33"/>
        <end position="42"/>
    </location>
</feature>
<comment type="subcellular location">
    <subcellularLocation>
        <location evidence="1">Nucleus</location>
        <location evidence="1">Nucleolus</location>
    </subcellularLocation>
</comment>
<feature type="compositionally biased region" description="Low complexity" evidence="5">
    <location>
        <begin position="80"/>
        <end position="100"/>
    </location>
</feature>
<accession>A0A0M9VVA1</accession>
<organism evidence="6 7">
    <name type="scientific">Escovopsis weberi</name>
    <dbReference type="NCBI Taxonomy" id="150374"/>
    <lineage>
        <taxon>Eukaryota</taxon>
        <taxon>Fungi</taxon>
        <taxon>Dikarya</taxon>
        <taxon>Ascomycota</taxon>
        <taxon>Pezizomycotina</taxon>
        <taxon>Sordariomycetes</taxon>
        <taxon>Hypocreomycetidae</taxon>
        <taxon>Hypocreales</taxon>
        <taxon>Hypocreaceae</taxon>
        <taxon>Escovopsis</taxon>
    </lineage>
</organism>
<feature type="region of interest" description="Disordered" evidence="5">
    <location>
        <begin position="115"/>
        <end position="142"/>
    </location>
</feature>
<gene>
    <name evidence="6" type="ORF">ESCO_004463</name>
</gene>
<keyword evidence="4" id="KW-0539">Nucleus</keyword>
<evidence type="ECO:0000256" key="5">
    <source>
        <dbReference type="SAM" id="MobiDB-lite"/>
    </source>
</evidence>